<dbReference type="EMBL" id="FPBK01000003">
    <property type="protein sequence ID" value="SFU42685.1"/>
    <property type="molecule type" value="Genomic_DNA"/>
</dbReference>
<dbReference type="InterPro" id="IPR036034">
    <property type="entry name" value="PDZ_sf"/>
</dbReference>
<feature type="signal peptide" evidence="1">
    <location>
        <begin position="1"/>
        <end position="21"/>
    </location>
</feature>
<dbReference type="Gene3D" id="2.30.42.10">
    <property type="match status" value="1"/>
</dbReference>
<feature type="domain" description="PDZ" evidence="2">
    <location>
        <begin position="474"/>
        <end position="553"/>
    </location>
</feature>
<dbReference type="SMART" id="SM00228">
    <property type="entry name" value="PDZ"/>
    <property type="match status" value="1"/>
</dbReference>
<dbReference type="STRING" id="1224947.SAMN05216480_10399"/>
<dbReference type="Pfam" id="PF17899">
    <property type="entry name" value="Peptidase_M61_N"/>
    <property type="match status" value="1"/>
</dbReference>
<gene>
    <name evidence="3" type="ORF">SAMN05216480_10399</name>
</gene>
<dbReference type="Gene3D" id="1.10.390.10">
    <property type="entry name" value="Neutral Protease Domain 2"/>
    <property type="match status" value="1"/>
</dbReference>
<organism evidence="3 4">
    <name type="scientific">Pustulibacterium marinum</name>
    <dbReference type="NCBI Taxonomy" id="1224947"/>
    <lineage>
        <taxon>Bacteria</taxon>
        <taxon>Pseudomonadati</taxon>
        <taxon>Bacteroidota</taxon>
        <taxon>Flavobacteriia</taxon>
        <taxon>Flavobacteriales</taxon>
        <taxon>Flavobacteriaceae</taxon>
        <taxon>Pustulibacterium</taxon>
    </lineage>
</organism>
<dbReference type="RefSeq" id="WP_093024255.1">
    <property type="nucleotide sequence ID" value="NZ_FPBK01000003.1"/>
</dbReference>
<dbReference type="InterPro" id="IPR040756">
    <property type="entry name" value="Peptidase_M61_N"/>
</dbReference>
<dbReference type="AlphaFoldDB" id="A0A1I7G2J7"/>
<accession>A0A1I7G2J7</accession>
<name>A0A1I7G2J7_9FLAO</name>
<dbReference type="Pfam" id="PF05299">
    <property type="entry name" value="Peptidase_M61"/>
    <property type="match status" value="1"/>
</dbReference>
<dbReference type="InterPro" id="IPR001478">
    <property type="entry name" value="PDZ"/>
</dbReference>
<dbReference type="SUPFAM" id="SSF50156">
    <property type="entry name" value="PDZ domain-like"/>
    <property type="match status" value="1"/>
</dbReference>
<dbReference type="PIRSF" id="PIRSF016493">
    <property type="entry name" value="Glycyl_aminpptds"/>
    <property type="match status" value="1"/>
</dbReference>
<dbReference type="GO" id="GO:0006508">
    <property type="term" value="P:proteolysis"/>
    <property type="evidence" value="ECO:0007669"/>
    <property type="project" value="UniProtKB-KW"/>
</dbReference>
<evidence type="ECO:0000313" key="3">
    <source>
        <dbReference type="EMBL" id="SFU42685.1"/>
    </source>
</evidence>
<dbReference type="PROSITE" id="PS50106">
    <property type="entry name" value="PDZ"/>
    <property type="match status" value="1"/>
</dbReference>
<dbReference type="InterPro" id="IPR024191">
    <property type="entry name" value="Peptidase_M61"/>
</dbReference>
<keyword evidence="1" id="KW-0732">Signal</keyword>
<keyword evidence="3" id="KW-0645">Protease</keyword>
<feature type="chain" id="PRO_5011499654" evidence="1">
    <location>
        <begin position="22"/>
        <end position="592"/>
    </location>
</feature>
<sequence>MKHLFPLLSLFMFAISYGQSANYNYTISTEDPNTHYYHISLEINNIDQDTLTLKMPVWTPGYYLILDHAKNIKSFEANTTTQELSLFKTNKNTFKVITNGSKTVQITYDVYAFERSVAHPFLDDGRAFMCPTGLFLYPENKEQSVTLKVIPFKSWKSITTGLSKIKETENTYFAKDFDVLYDSPLLAGDVATSSFDLNGISYEMAMENPPYLDISEKSNYVKDLKKIIETGSGIIGDIPYTKYAFLFMGKGYGGLEHLNSMAVYNNTEKYTVGNNDGYINWLSFIAHEYFHLYNVKSIRPIELGPFDYDHEVHTPMLWFSEGGTVYYEYMILNKAGIINTQKTLDMISGTIKAFENIPGRQFESAADSSFDTWNSFFSNSNHTNNTTISYYNIGCALTMILDLEIRHASENKNSLDNVIRYLYNHYHKELNRGFTDDEFQLACEKFATSSLDNFFKLTTSTEKIDYQKYLDYAGILIDTTPQPISKCFTGIQTNGTTISFIEFGSPAERAGLSVKDEILEINGKPYSKDNSINTVEAALNPNETITIKIKRRTGEKTLKLTLGSKSYPSYKMTLDPNATKAQKKFRENWLRN</sequence>
<dbReference type="SUPFAM" id="SSF55486">
    <property type="entry name" value="Metalloproteases ('zincins'), catalytic domain"/>
    <property type="match status" value="1"/>
</dbReference>
<evidence type="ECO:0000313" key="4">
    <source>
        <dbReference type="Proteomes" id="UP000199138"/>
    </source>
</evidence>
<dbReference type="Pfam" id="PF13180">
    <property type="entry name" value="PDZ_2"/>
    <property type="match status" value="1"/>
</dbReference>
<dbReference type="GO" id="GO:0008237">
    <property type="term" value="F:metallopeptidase activity"/>
    <property type="evidence" value="ECO:0007669"/>
    <property type="project" value="UniProtKB-KW"/>
</dbReference>
<evidence type="ECO:0000259" key="2">
    <source>
        <dbReference type="PROSITE" id="PS50106"/>
    </source>
</evidence>
<dbReference type="InterPro" id="IPR007963">
    <property type="entry name" value="Peptidase_M61_catalytic"/>
</dbReference>
<keyword evidence="3" id="KW-0482">Metalloprotease</keyword>
<keyword evidence="4" id="KW-1185">Reference proteome</keyword>
<dbReference type="Gene3D" id="2.60.40.3650">
    <property type="match status" value="1"/>
</dbReference>
<dbReference type="InterPro" id="IPR027268">
    <property type="entry name" value="Peptidase_M4/M1_CTD_sf"/>
</dbReference>
<keyword evidence="3" id="KW-0378">Hydrolase</keyword>
<evidence type="ECO:0000256" key="1">
    <source>
        <dbReference type="SAM" id="SignalP"/>
    </source>
</evidence>
<protein>
    <submittedName>
        <fullName evidence="3">Predicted metalloprotease, contains C-terminal PDZ domain</fullName>
    </submittedName>
</protein>
<reference evidence="3 4" key="1">
    <citation type="submission" date="2016-10" db="EMBL/GenBank/DDBJ databases">
        <authorList>
            <person name="de Groot N.N."/>
        </authorList>
    </citation>
    <scope>NUCLEOTIDE SEQUENCE [LARGE SCALE GENOMIC DNA]</scope>
    <source>
        <strain evidence="3 4">CGMCC 1.12333</strain>
    </source>
</reference>
<proteinExistence type="predicted"/>
<dbReference type="Proteomes" id="UP000199138">
    <property type="component" value="Unassembled WGS sequence"/>
</dbReference>
<dbReference type="OrthoDB" id="9778516at2"/>